<name>A0A8T0B9M8_SILME</name>
<feature type="chain" id="PRO_5035875355" description="Interleukin-2" evidence="1">
    <location>
        <begin position="19"/>
        <end position="146"/>
    </location>
</feature>
<evidence type="ECO:0008006" key="4">
    <source>
        <dbReference type="Google" id="ProtNLM"/>
    </source>
</evidence>
<protein>
    <recommendedName>
        <fullName evidence="4">Interleukin-2</fullName>
    </recommendedName>
</protein>
<keyword evidence="3" id="KW-1185">Reference proteome</keyword>
<reference evidence="2" key="1">
    <citation type="submission" date="2020-08" db="EMBL/GenBank/DDBJ databases">
        <title>Chromosome-level assembly of Southern catfish (Silurus meridionalis) provides insights into visual adaptation to the nocturnal and benthic lifestyles.</title>
        <authorList>
            <person name="Zhang Y."/>
            <person name="Wang D."/>
            <person name="Peng Z."/>
        </authorList>
    </citation>
    <scope>NUCLEOTIDE SEQUENCE</scope>
    <source>
        <strain evidence="2">SWU-2019-XX</strain>
        <tissue evidence="2">Muscle</tissue>
    </source>
</reference>
<keyword evidence="1" id="KW-0732">Signal</keyword>
<comment type="caution">
    <text evidence="2">The sequence shown here is derived from an EMBL/GenBank/DDBJ whole genome shotgun (WGS) entry which is preliminary data.</text>
</comment>
<feature type="signal peptide" evidence="1">
    <location>
        <begin position="1"/>
        <end position="18"/>
    </location>
</feature>
<accession>A0A8T0B9M8</accession>
<organism evidence="2 3">
    <name type="scientific">Silurus meridionalis</name>
    <name type="common">Southern catfish</name>
    <name type="synonym">Silurus soldatovi meridionalis</name>
    <dbReference type="NCBI Taxonomy" id="175797"/>
    <lineage>
        <taxon>Eukaryota</taxon>
        <taxon>Metazoa</taxon>
        <taxon>Chordata</taxon>
        <taxon>Craniata</taxon>
        <taxon>Vertebrata</taxon>
        <taxon>Euteleostomi</taxon>
        <taxon>Actinopterygii</taxon>
        <taxon>Neopterygii</taxon>
        <taxon>Teleostei</taxon>
        <taxon>Ostariophysi</taxon>
        <taxon>Siluriformes</taxon>
        <taxon>Siluridae</taxon>
        <taxon>Silurus</taxon>
    </lineage>
</organism>
<sequence length="146" mass="16575">MKKTLIFLLTLSLSLSAAIPRFNTTFKHILEDLKKLNQNLHSESNPHAYSSIQKENPSKNWNCNTAKDALEKLKKALNNVTVPEASKDILKIVTENLKVMDKLLETHAMTGTTLCSSKRHSKHPLENYLHVLQCLFRNCTVTTMKS</sequence>
<evidence type="ECO:0000313" key="2">
    <source>
        <dbReference type="EMBL" id="KAF7702341.1"/>
    </source>
</evidence>
<evidence type="ECO:0000313" key="3">
    <source>
        <dbReference type="Proteomes" id="UP000606274"/>
    </source>
</evidence>
<proteinExistence type="predicted"/>
<dbReference type="Proteomes" id="UP000606274">
    <property type="component" value="Unassembled WGS sequence"/>
</dbReference>
<dbReference type="EMBL" id="JABFDY010000010">
    <property type="protein sequence ID" value="KAF7702341.1"/>
    <property type="molecule type" value="Genomic_DNA"/>
</dbReference>
<evidence type="ECO:0000256" key="1">
    <source>
        <dbReference type="SAM" id="SignalP"/>
    </source>
</evidence>
<gene>
    <name evidence="2" type="ORF">HF521_001624</name>
</gene>
<dbReference type="AlphaFoldDB" id="A0A8T0B9M8"/>